<reference evidence="6" key="2">
    <citation type="submission" date="2025-09" db="UniProtKB">
        <authorList>
            <consortium name="Ensembl"/>
        </authorList>
    </citation>
    <scope>IDENTIFICATION</scope>
</reference>
<dbReference type="PANTHER" id="PTHR11560">
    <property type="entry name" value="39S RIBOSOMAL PROTEIN L10, MITOCHONDRIAL"/>
    <property type="match status" value="1"/>
</dbReference>
<evidence type="ECO:0000256" key="2">
    <source>
        <dbReference type="ARBA" id="ARBA00022980"/>
    </source>
</evidence>
<dbReference type="InterPro" id="IPR047865">
    <property type="entry name" value="Ribosomal_uL10_bac_type"/>
</dbReference>
<dbReference type="GeneID" id="117387272"/>
<dbReference type="Ensembl" id="ENSPMGT00000004929.1">
    <property type="protein sequence ID" value="ENSPMGP00000004643.1"/>
    <property type="gene ID" value="ENSPMGG00000003941.1"/>
</dbReference>
<protein>
    <recommendedName>
        <fullName evidence="4">Large ribosomal subunit protein uL10m</fullName>
    </recommendedName>
    <alternativeName>
        <fullName evidence="5">39S ribosomal protein L10, mitochondrial</fullName>
    </alternativeName>
</protein>
<dbReference type="RefSeq" id="XP_033840620.1">
    <property type="nucleotide sequence ID" value="XM_033984729.2"/>
</dbReference>
<keyword evidence="2" id="KW-0689">Ribosomal protein</keyword>
<evidence type="ECO:0000313" key="6">
    <source>
        <dbReference type="Ensembl" id="ENSPMGP00000004643.1"/>
    </source>
</evidence>
<dbReference type="GO" id="GO:1990904">
    <property type="term" value="C:ribonucleoprotein complex"/>
    <property type="evidence" value="ECO:0007669"/>
    <property type="project" value="UniProtKB-KW"/>
</dbReference>
<dbReference type="AlphaFoldDB" id="A0A3B3ZJ47"/>
<dbReference type="CTD" id="124995"/>
<dbReference type="CDD" id="cd05797">
    <property type="entry name" value="Ribosomal_L10"/>
    <property type="match status" value="1"/>
</dbReference>
<organism evidence="6 7">
    <name type="scientific">Periophthalmus magnuspinnatus</name>
    <dbReference type="NCBI Taxonomy" id="409849"/>
    <lineage>
        <taxon>Eukaryota</taxon>
        <taxon>Metazoa</taxon>
        <taxon>Chordata</taxon>
        <taxon>Craniata</taxon>
        <taxon>Vertebrata</taxon>
        <taxon>Euteleostomi</taxon>
        <taxon>Actinopterygii</taxon>
        <taxon>Neopterygii</taxon>
        <taxon>Teleostei</taxon>
        <taxon>Neoteleostei</taxon>
        <taxon>Acanthomorphata</taxon>
        <taxon>Gobiaria</taxon>
        <taxon>Gobiiformes</taxon>
        <taxon>Gobioidei</taxon>
        <taxon>Gobiidae</taxon>
        <taxon>Oxudercinae</taxon>
        <taxon>Periophthalmus</taxon>
    </lineage>
</organism>
<keyword evidence="3" id="KW-0687">Ribonucleoprotein</keyword>
<dbReference type="Gene3D" id="3.30.70.1730">
    <property type="match status" value="1"/>
</dbReference>
<dbReference type="InterPro" id="IPR043141">
    <property type="entry name" value="Ribosomal_uL10-like_sf"/>
</dbReference>
<evidence type="ECO:0000256" key="5">
    <source>
        <dbReference type="ARBA" id="ARBA00035716"/>
    </source>
</evidence>
<evidence type="ECO:0000313" key="7">
    <source>
        <dbReference type="Proteomes" id="UP000261520"/>
    </source>
</evidence>
<dbReference type="SUPFAM" id="SSF160369">
    <property type="entry name" value="Ribosomal protein L10-like"/>
    <property type="match status" value="1"/>
</dbReference>
<sequence length="250" mass="27381">MAATLCSKIIPKQGWLPLAQSVRHGSKAVTRHRKPMHFLKQKLMALTEYIPPKPAAPKGAYPSETIQVKEESGLALLKKKQLKEVFQANKMIAVAQNSASSVEDMLILKHRLHKHDISVKFFPNEIMRTFLSDSNYCNMAPLFSGPTVLLVSKEPKVKELLKTVRGSPQITLLGGCVEDSILSTQGLLSYSRLPSLTVVQGELVSGLTMLTSQTAALLQRHPSHLSALLTQYLKQQSGDTEAVTAPGESS</sequence>
<evidence type="ECO:0000256" key="4">
    <source>
        <dbReference type="ARBA" id="ARBA00035707"/>
    </source>
</evidence>
<accession>A0A3B3ZJ47</accession>
<reference evidence="6" key="1">
    <citation type="submission" date="2025-08" db="UniProtKB">
        <authorList>
            <consortium name="Ensembl"/>
        </authorList>
    </citation>
    <scope>IDENTIFICATION</scope>
</reference>
<evidence type="ECO:0000256" key="3">
    <source>
        <dbReference type="ARBA" id="ARBA00023274"/>
    </source>
</evidence>
<comment type="similarity">
    <text evidence="1">Belongs to the universal ribosomal protein uL10 family.</text>
</comment>
<dbReference type="Pfam" id="PF00466">
    <property type="entry name" value="Ribosomal_L10"/>
    <property type="match status" value="1"/>
</dbReference>
<dbReference type="STRING" id="409849.ENSPMGP00000004643"/>
<keyword evidence="7" id="KW-1185">Reference proteome</keyword>
<dbReference type="Proteomes" id="UP000261520">
    <property type="component" value="Unplaced"/>
</dbReference>
<name>A0A3B3ZJ47_9GOBI</name>
<dbReference type="InterPro" id="IPR001790">
    <property type="entry name" value="Ribosomal_uL10"/>
</dbReference>
<proteinExistence type="inferred from homology"/>
<dbReference type="GO" id="GO:0005840">
    <property type="term" value="C:ribosome"/>
    <property type="evidence" value="ECO:0007669"/>
    <property type="project" value="UniProtKB-KW"/>
</dbReference>
<dbReference type="OrthoDB" id="360689at2759"/>
<evidence type="ECO:0000256" key="1">
    <source>
        <dbReference type="ARBA" id="ARBA00008889"/>
    </source>
</evidence>